<accession>A0A238Y2V8</accession>
<protein>
    <submittedName>
        <fullName evidence="1">Uncharacterized protein</fullName>
    </submittedName>
</protein>
<dbReference type="SUPFAM" id="SSF52540">
    <property type="entry name" value="P-loop containing nucleoside triphosphate hydrolases"/>
    <property type="match status" value="1"/>
</dbReference>
<name>A0A238Y2V8_HALVU</name>
<sequence length="245" mass="26838">MELHPLDRRSATDGSARRIGFFGAHRSGKTTVATLVADRLADRTHVSVLGSAGAFVDSESDRGTPDRSGLDIEWTVVDADAGPEPFDRCVGSLDTAFVVVTPDTLDTVSAYEEIATGYDTDLFLIVTRMRQADRELIRAFDGPEVAEYVYEDAAIPRAMEADEIPTLEDRTVEAVLIEALQPDRLEPDAALDALEARRRSVVNVEVTDRSQADAVMNMFENAGHLTAYYGCNCTYHDGHVLARMP</sequence>
<dbReference type="InterPro" id="IPR027417">
    <property type="entry name" value="P-loop_NTPase"/>
</dbReference>
<dbReference type="AlphaFoldDB" id="A0A238Y2V8"/>
<evidence type="ECO:0000313" key="1">
    <source>
        <dbReference type="EMBL" id="SNR65111.1"/>
    </source>
</evidence>
<gene>
    <name evidence="1" type="ORF">SAMN06264855_12814</name>
</gene>
<dbReference type="Proteomes" id="UP000198397">
    <property type="component" value="Unassembled WGS sequence"/>
</dbReference>
<reference evidence="1 2" key="1">
    <citation type="submission" date="2017-06" db="EMBL/GenBank/DDBJ databases">
        <authorList>
            <person name="Kim H.J."/>
            <person name="Triplett B.A."/>
        </authorList>
    </citation>
    <scope>NUCLEOTIDE SEQUENCE [LARGE SCALE GENOMIC DNA]</scope>
    <source>
        <strain evidence="1 2">DSM 8800</strain>
    </source>
</reference>
<proteinExistence type="predicted"/>
<organism evidence="1 2">
    <name type="scientific">Halorubrum vacuolatum</name>
    <name type="common">Natronobacterium vacuolatum</name>
    <dbReference type="NCBI Taxonomy" id="63740"/>
    <lineage>
        <taxon>Archaea</taxon>
        <taxon>Methanobacteriati</taxon>
        <taxon>Methanobacteriota</taxon>
        <taxon>Stenosarchaea group</taxon>
        <taxon>Halobacteria</taxon>
        <taxon>Halobacteriales</taxon>
        <taxon>Haloferacaceae</taxon>
        <taxon>Halorubrum</taxon>
    </lineage>
</organism>
<dbReference type="EMBL" id="FZNQ01000028">
    <property type="protein sequence ID" value="SNR65111.1"/>
    <property type="molecule type" value="Genomic_DNA"/>
</dbReference>
<evidence type="ECO:0000313" key="2">
    <source>
        <dbReference type="Proteomes" id="UP000198397"/>
    </source>
</evidence>
<keyword evidence="2" id="KW-1185">Reference proteome</keyword>